<evidence type="ECO:0000313" key="7">
    <source>
        <dbReference type="EMBL" id="UUP16205.1"/>
    </source>
</evidence>
<dbReference type="PRINTS" id="PR00455">
    <property type="entry name" value="HTHTETR"/>
</dbReference>
<dbReference type="PANTHER" id="PTHR30055:SF175">
    <property type="entry name" value="HTH-TYPE TRANSCRIPTIONAL REPRESSOR KSTR2"/>
    <property type="match status" value="1"/>
</dbReference>
<dbReference type="PROSITE" id="PS50977">
    <property type="entry name" value="HTH_TETR_2"/>
    <property type="match status" value="1"/>
</dbReference>
<accession>A0ABY5MDS1</accession>
<evidence type="ECO:0000313" key="8">
    <source>
        <dbReference type="Proteomes" id="UP001342418"/>
    </source>
</evidence>
<proteinExistence type="predicted"/>
<keyword evidence="3 5" id="KW-0238">DNA-binding</keyword>
<dbReference type="Pfam" id="PF17932">
    <property type="entry name" value="TetR_C_24"/>
    <property type="match status" value="1"/>
</dbReference>
<evidence type="ECO:0000256" key="5">
    <source>
        <dbReference type="PROSITE-ProRule" id="PRU00335"/>
    </source>
</evidence>
<sequence length="211" mass="23822">MQCILMARTRAKDYDDKRGAILHGAASVFARDGYDRASMAQLAGELGVSKALLYHYYNSKEALLYDIIANHLEALVEAVEAADDEELAPDERLEALVTALLEAYRDADDEHRVQLSGLRLLPEAEQDELKAMERRLVEIFAHAVHKLNPAAFDRSALLKPVTMSLFGMLNWFYMWFREGGGISRRDYARLATHMLVSGVTTLDRARLVKHD</sequence>
<feature type="DNA-binding region" description="H-T-H motif" evidence="5">
    <location>
        <begin position="38"/>
        <end position="57"/>
    </location>
</feature>
<evidence type="ECO:0000256" key="1">
    <source>
        <dbReference type="ARBA" id="ARBA00022491"/>
    </source>
</evidence>
<dbReference type="Proteomes" id="UP001342418">
    <property type="component" value="Chromosome"/>
</dbReference>
<dbReference type="SUPFAM" id="SSF48498">
    <property type="entry name" value="Tetracyclin repressor-like, C-terminal domain"/>
    <property type="match status" value="1"/>
</dbReference>
<dbReference type="EMBL" id="CP030941">
    <property type="protein sequence ID" value="UUP16205.1"/>
    <property type="molecule type" value="Genomic_DNA"/>
</dbReference>
<dbReference type="SUPFAM" id="SSF46689">
    <property type="entry name" value="Homeodomain-like"/>
    <property type="match status" value="1"/>
</dbReference>
<keyword evidence="1" id="KW-0678">Repressor</keyword>
<reference evidence="7 8" key="1">
    <citation type="submission" date="2018-07" db="EMBL/GenBank/DDBJ databases">
        <title>Genome sequence of Nitratireductor thuwali#1536.</title>
        <authorList>
            <person name="Michoud G."/>
            <person name="Merlino G."/>
            <person name="Sefrji F.O."/>
            <person name="Daffonchio D."/>
        </authorList>
    </citation>
    <scope>NUCLEOTIDE SEQUENCE [LARGE SCALE GENOMIC DNA]</scope>
    <source>
        <strain evidence="8">Nit1536</strain>
    </source>
</reference>
<dbReference type="Gene3D" id="1.10.10.60">
    <property type="entry name" value="Homeodomain-like"/>
    <property type="match status" value="1"/>
</dbReference>
<evidence type="ECO:0000256" key="2">
    <source>
        <dbReference type="ARBA" id="ARBA00023015"/>
    </source>
</evidence>
<dbReference type="InterPro" id="IPR036271">
    <property type="entry name" value="Tet_transcr_reg_TetR-rel_C_sf"/>
</dbReference>
<dbReference type="PANTHER" id="PTHR30055">
    <property type="entry name" value="HTH-TYPE TRANSCRIPTIONAL REGULATOR RUTR"/>
    <property type="match status" value="1"/>
</dbReference>
<feature type="domain" description="HTH tetR-type" evidence="6">
    <location>
        <begin position="15"/>
        <end position="75"/>
    </location>
</feature>
<organism evidence="7 8">
    <name type="scientific">Nitratireductor thuwali</name>
    <dbReference type="NCBI Taxonomy" id="2267699"/>
    <lineage>
        <taxon>Bacteria</taxon>
        <taxon>Pseudomonadati</taxon>
        <taxon>Pseudomonadota</taxon>
        <taxon>Alphaproteobacteria</taxon>
        <taxon>Hyphomicrobiales</taxon>
        <taxon>Phyllobacteriaceae</taxon>
        <taxon>Nitratireductor</taxon>
    </lineage>
</organism>
<keyword evidence="8" id="KW-1185">Reference proteome</keyword>
<dbReference type="InterPro" id="IPR009057">
    <property type="entry name" value="Homeodomain-like_sf"/>
</dbReference>
<keyword evidence="2" id="KW-0805">Transcription regulation</keyword>
<dbReference type="InterPro" id="IPR001647">
    <property type="entry name" value="HTH_TetR"/>
</dbReference>
<keyword evidence="4" id="KW-0804">Transcription</keyword>
<dbReference type="InterPro" id="IPR041490">
    <property type="entry name" value="KstR2_TetR_C"/>
</dbReference>
<evidence type="ECO:0000256" key="4">
    <source>
        <dbReference type="ARBA" id="ARBA00023163"/>
    </source>
</evidence>
<protein>
    <submittedName>
        <fullName evidence="7">HTH-type transcriptional regulator BetI</fullName>
    </submittedName>
</protein>
<evidence type="ECO:0000259" key="6">
    <source>
        <dbReference type="PROSITE" id="PS50977"/>
    </source>
</evidence>
<gene>
    <name evidence="7" type="primary">betI_1</name>
    <name evidence="7" type="ORF">NTH_00648</name>
</gene>
<dbReference type="Pfam" id="PF00440">
    <property type="entry name" value="TetR_N"/>
    <property type="match status" value="1"/>
</dbReference>
<evidence type="ECO:0000256" key="3">
    <source>
        <dbReference type="ARBA" id="ARBA00023125"/>
    </source>
</evidence>
<name>A0ABY5MDS1_9HYPH</name>
<dbReference type="Gene3D" id="1.10.357.10">
    <property type="entry name" value="Tetracycline Repressor, domain 2"/>
    <property type="match status" value="1"/>
</dbReference>
<dbReference type="InterPro" id="IPR050109">
    <property type="entry name" value="HTH-type_TetR-like_transc_reg"/>
</dbReference>